<dbReference type="EMBL" id="PVWQ01000001">
    <property type="protein sequence ID" value="RDW93678.1"/>
    <property type="molecule type" value="Genomic_DNA"/>
</dbReference>
<keyword evidence="10" id="KW-1185">Reference proteome</keyword>
<dbReference type="GeneID" id="38111370"/>
<dbReference type="GO" id="GO:0008270">
    <property type="term" value="F:zinc ion binding"/>
    <property type="evidence" value="ECO:0007669"/>
    <property type="project" value="InterPro"/>
</dbReference>
<dbReference type="InterPro" id="IPR007219">
    <property type="entry name" value="XnlR_reg_dom"/>
</dbReference>
<dbReference type="InterPro" id="IPR050987">
    <property type="entry name" value="AtrR-like"/>
</dbReference>
<comment type="subcellular location">
    <subcellularLocation>
        <location evidence="1">Nucleus</location>
    </subcellularLocation>
</comment>
<feature type="region of interest" description="Disordered" evidence="7">
    <location>
        <begin position="42"/>
        <end position="71"/>
    </location>
</feature>
<feature type="compositionally biased region" description="Polar residues" evidence="7">
    <location>
        <begin position="54"/>
        <end position="67"/>
    </location>
</feature>
<comment type="caution">
    <text evidence="9">The sequence shown here is derived from an EMBL/GenBank/DDBJ whole genome shotgun (WGS) entry which is preliminary data.</text>
</comment>
<dbReference type="STRING" id="1810919.A0A3D8T6N1"/>
<dbReference type="SMART" id="SM00066">
    <property type="entry name" value="GAL4"/>
    <property type="match status" value="1"/>
</dbReference>
<dbReference type="GO" id="GO:0006351">
    <property type="term" value="P:DNA-templated transcription"/>
    <property type="evidence" value="ECO:0007669"/>
    <property type="project" value="InterPro"/>
</dbReference>
<evidence type="ECO:0000256" key="3">
    <source>
        <dbReference type="ARBA" id="ARBA00023015"/>
    </source>
</evidence>
<dbReference type="Pfam" id="PF00172">
    <property type="entry name" value="Zn_clus"/>
    <property type="match status" value="1"/>
</dbReference>
<keyword evidence="6" id="KW-0539">Nucleus</keyword>
<dbReference type="InterPro" id="IPR001138">
    <property type="entry name" value="Zn2Cys6_DnaBD"/>
</dbReference>
<dbReference type="Gene3D" id="4.10.240.10">
    <property type="entry name" value="Zn(2)-C6 fungal-type DNA-binding domain"/>
    <property type="match status" value="1"/>
</dbReference>
<dbReference type="GO" id="GO:0000981">
    <property type="term" value="F:DNA-binding transcription factor activity, RNA polymerase II-specific"/>
    <property type="evidence" value="ECO:0007669"/>
    <property type="project" value="InterPro"/>
</dbReference>
<evidence type="ECO:0000313" key="9">
    <source>
        <dbReference type="EMBL" id="RDW93678.1"/>
    </source>
</evidence>
<dbReference type="GO" id="GO:0003677">
    <property type="term" value="F:DNA binding"/>
    <property type="evidence" value="ECO:0007669"/>
    <property type="project" value="UniProtKB-KW"/>
</dbReference>
<dbReference type="PANTHER" id="PTHR46910">
    <property type="entry name" value="TRANSCRIPTION FACTOR PDR1"/>
    <property type="match status" value="1"/>
</dbReference>
<dbReference type="AlphaFoldDB" id="A0A3D8T6N1"/>
<evidence type="ECO:0000256" key="2">
    <source>
        <dbReference type="ARBA" id="ARBA00022723"/>
    </source>
</evidence>
<dbReference type="GO" id="GO:0005634">
    <property type="term" value="C:nucleus"/>
    <property type="evidence" value="ECO:0007669"/>
    <property type="project" value="UniProtKB-SubCell"/>
</dbReference>
<dbReference type="RefSeq" id="XP_026608861.1">
    <property type="nucleotide sequence ID" value="XM_026743016.1"/>
</dbReference>
<keyword evidence="2" id="KW-0479">Metal-binding</keyword>
<dbReference type="Pfam" id="PF04082">
    <property type="entry name" value="Fungal_trans"/>
    <property type="match status" value="1"/>
</dbReference>
<dbReference type="CDD" id="cd00067">
    <property type="entry name" value="GAL4"/>
    <property type="match status" value="1"/>
</dbReference>
<accession>A0A3D8T6N1</accession>
<dbReference type="SMART" id="SM00906">
    <property type="entry name" value="Fungal_trans"/>
    <property type="match status" value="1"/>
</dbReference>
<evidence type="ECO:0000259" key="8">
    <source>
        <dbReference type="PROSITE" id="PS50048"/>
    </source>
</evidence>
<keyword evidence="4" id="KW-0238">DNA-binding</keyword>
<name>A0A3D8T6N1_9EURO</name>
<dbReference type="CDD" id="cd12148">
    <property type="entry name" value="fungal_TF_MHR"/>
    <property type="match status" value="1"/>
</dbReference>
<feature type="compositionally biased region" description="Basic residues" evidence="7">
    <location>
        <begin position="43"/>
        <end position="53"/>
    </location>
</feature>
<dbReference type="SUPFAM" id="SSF57701">
    <property type="entry name" value="Zn2/Cys6 DNA-binding domain"/>
    <property type="match status" value="1"/>
</dbReference>
<evidence type="ECO:0000256" key="1">
    <source>
        <dbReference type="ARBA" id="ARBA00004123"/>
    </source>
</evidence>
<dbReference type="InterPro" id="IPR036864">
    <property type="entry name" value="Zn2-C6_fun-type_DNA-bd_sf"/>
</dbReference>
<dbReference type="PANTHER" id="PTHR46910:SF37">
    <property type="entry name" value="ZN(II)2CYS6 TRANSCRIPTION FACTOR (EUROFUNG)"/>
    <property type="match status" value="1"/>
</dbReference>
<proteinExistence type="predicted"/>
<keyword evidence="3" id="KW-0805">Transcription regulation</keyword>
<evidence type="ECO:0000256" key="5">
    <source>
        <dbReference type="ARBA" id="ARBA00023163"/>
    </source>
</evidence>
<evidence type="ECO:0000256" key="6">
    <source>
        <dbReference type="ARBA" id="ARBA00023242"/>
    </source>
</evidence>
<gene>
    <name evidence="9" type="ORF">DSM5745_01000</name>
</gene>
<evidence type="ECO:0000313" key="10">
    <source>
        <dbReference type="Proteomes" id="UP000256690"/>
    </source>
</evidence>
<dbReference type="PROSITE" id="PS50048">
    <property type="entry name" value="ZN2_CY6_FUNGAL_2"/>
    <property type="match status" value="1"/>
</dbReference>
<feature type="domain" description="Zn(2)-C6 fungal-type" evidence="8">
    <location>
        <begin position="10"/>
        <end position="40"/>
    </location>
</feature>
<evidence type="ECO:0000256" key="4">
    <source>
        <dbReference type="ARBA" id="ARBA00023125"/>
    </source>
</evidence>
<reference evidence="9 10" key="1">
    <citation type="journal article" date="2018" name="IMA Fungus">
        <title>IMA Genome-F 9: Draft genome sequence of Annulohypoxylon stygium, Aspergillus mulundensis, Berkeleyomyces basicola (syn. Thielaviopsis basicola), Ceratocystis smalleyi, two Cercospora beticola strains, Coleophoma cylindrospora, Fusarium fracticaudum, Phialophora cf. hyalina, and Morchella septimelata.</title>
        <authorList>
            <person name="Wingfield B.D."/>
            <person name="Bills G.F."/>
            <person name="Dong Y."/>
            <person name="Huang W."/>
            <person name="Nel W.J."/>
            <person name="Swalarsk-Parry B.S."/>
            <person name="Vaghefi N."/>
            <person name="Wilken P.M."/>
            <person name="An Z."/>
            <person name="de Beer Z.W."/>
            <person name="De Vos L."/>
            <person name="Chen L."/>
            <person name="Duong T.A."/>
            <person name="Gao Y."/>
            <person name="Hammerbacher A."/>
            <person name="Kikkert J.R."/>
            <person name="Li Y."/>
            <person name="Li H."/>
            <person name="Li K."/>
            <person name="Li Q."/>
            <person name="Liu X."/>
            <person name="Ma X."/>
            <person name="Naidoo K."/>
            <person name="Pethybridge S.J."/>
            <person name="Sun J."/>
            <person name="Steenkamp E.T."/>
            <person name="van der Nest M.A."/>
            <person name="van Wyk S."/>
            <person name="Wingfield M.J."/>
            <person name="Xiong C."/>
            <person name="Yue Q."/>
            <person name="Zhang X."/>
        </authorList>
    </citation>
    <scope>NUCLEOTIDE SEQUENCE [LARGE SCALE GENOMIC DNA]</scope>
    <source>
        <strain evidence="9 10">DSM 5745</strain>
    </source>
</reference>
<evidence type="ECO:0000256" key="7">
    <source>
        <dbReference type="SAM" id="MobiDB-lite"/>
    </source>
</evidence>
<organism evidence="9 10">
    <name type="scientific">Aspergillus mulundensis</name>
    <dbReference type="NCBI Taxonomy" id="1810919"/>
    <lineage>
        <taxon>Eukaryota</taxon>
        <taxon>Fungi</taxon>
        <taxon>Dikarya</taxon>
        <taxon>Ascomycota</taxon>
        <taxon>Pezizomycotina</taxon>
        <taxon>Eurotiomycetes</taxon>
        <taxon>Eurotiomycetidae</taxon>
        <taxon>Eurotiales</taxon>
        <taxon>Aspergillaceae</taxon>
        <taxon>Aspergillus</taxon>
        <taxon>Aspergillus subgen. Nidulantes</taxon>
    </lineage>
</organism>
<protein>
    <submittedName>
        <fullName evidence="9">Fungal transcription factor regulatory middle homology region</fullName>
    </submittedName>
</protein>
<dbReference type="Proteomes" id="UP000256690">
    <property type="component" value="Unassembled WGS sequence"/>
</dbReference>
<sequence>MDSSNPPRKACDLCYTRKLKCDGHQPRCSNCVTYARECTHAAAPRRKKPKVQRHSATQKPDNPSAPRSQYHAMHRAKRIGEKPVRREAEAQVAAGYQAADDYGHDEAIGSGAMKLPPLQEAMALVGIFLRTCNSVLPLFHTDTLLRMVGKCYALRPRQRDPVVWAAINVVFALASQHMPSASIEDGVFQHQTSRTAEYYLSKAQSVMATVMQSETRLLNIQTLLGMVMVLQTSRDRTPSLMLISATMRLVHKLGLHDRSASAHLDPVARRQHARVFWIAYILDKDLSLRAQIPSIQADDDIDIDLPCSSPVTPEDNDHTAGTVVMTDGKASMNYFLARIQLANIKGRIYTYLYSRRALNQSPLDRITARQGISLALDEWRASIPLHFSAAVITQITKNPANLGFSVVLHASSLQCMMLLSQAQGMDEQWVTGVQNYSRGVTSALQLPPCWEILVQEARAFMLLFQEVWAGAWFRWIAACPYASAAMLLAANNLLDVRHSKVDLDMGLVDAALVWLDEIMVELASDAMRRFRGICMEAVRTVKQRRAVYALA</sequence>
<keyword evidence="5" id="KW-0804">Transcription</keyword>
<dbReference type="OrthoDB" id="2123952at2759"/>